<feature type="domain" description="Alanine racemase N-terminal" evidence="1">
    <location>
        <begin position="53"/>
        <end position="289"/>
    </location>
</feature>
<dbReference type="AlphaFoldDB" id="A0A1H7MQ26"/>
<organism evidence="2 3">
    <name type="scientific">Atopomonas hussainii</name>
    <dbReference type="NCBI Taxonomy" id="1429083"/>
    <lineage>
        <taxon>Bacteria</taxon>
        <taxon>Pseudomonadati</taxon>
        <taxon>Pseudomonadota</taxon>
        <taxon>Gammaproteobacteria</taxon>
        <taxon>Pseudomonadales</taxon>
        <taxon>Pseudomonadaceae</taxon>
        <taxon>Atopomonas</taxon>
    </lineage>
</organism>
<dbReference type="Gene3D" id="3.20.20.10">
    <property type="entry name" value="Alanine racemase"/>
    <property type="match status" value="1"/>
</dbReference>
<dbReference type="PANTHER" id="PTHR28004:SF2">
    <property type="entry name" value="D-SERINE DEHYDRATASE"/>
    <property type="match status" value="1"/>
</dbReference>
<dbReference type="RefSeq" id="WP_074867635.1">
    <property type="nucleotide sequence ID" value="NZ_FOAS01000008.1"/>
</dbReference>
<dbReference type="STRING" id="1429083.GCA_001885685_00059"/>
<accession>A0A1H7MQ26</accession>
<dbReference type="EMBL" id="FOAS01000008">
    <property type="protein sequence ID" value="SEL13313.1"/>
    <property type="molecule type" value="Genomic_DNA"/>
</dbReference>
<dbReference type="Pfam" id="PF01168">
    <property type="entry name" value="Ala_racemase_N"/>
    <property type="match status" value="1"/>
</dbReference>
<evidence type="ECO:0000313" key="2">
    <source>
        <dbReference type="EMBL" id="SEL13313.1"/>
    </source>
</evidence>
<dbReference type="Proteomes" id="UP000185766">
    <property type="component" value="Unassembled WGS sequence"/>
</dbReference>
<dbReference type="GO" id="GO:0008721">
    <property type="term" value="F:D-serine ammonia-lyase activity"/>
    <property type="evidence" value="ECO:0007669"/>
    <property type="project" value="TreeGrafter"/>
</dbReference>
<dbReference type="GO" id="GO:0036088">
    <property type="term" value="P:D-serine catabolic process"/>
    <property type="evidence" value="ECO:0007669"/>
    <property type="project" value="TreeGrafter"/>
</dbReference>
<dbReference type="SUPFAM" id="SSF51419">
    <property type="entry name" value="PLP-binding barrel"/>
    <property type="match status" value="1"/>
</dbReference>
<protein>
    <submittedName>
        <fullName evidence="2">D-serine deaminase, pyridoxal phosphate-dependent</fullName>
    </submittedName>
</protein>
<proteinExistence type="predicted"/>
<keyword evidence="3" id="KW-1185">Reference proteome</keyword>
<sequence length="424" mass="46383">MQRRHFLLGLGAAGLAGAAWLKPSNNGAPYSPYFAALNTQLQQLGEGRPQLVIDLDLLDSNIQALQQLRKPGATLRLVEKSLPSPDLLAYVMDKLDSRALMSFHWPFLRQSAERFADSNILLGKPMPAAACARFYATPLRSQFNPAEQLTWLIDTPARLVEYAQIAKAQQTRLRVALEVDVGLHRGGIASLAELPAFITLFKQHPEHLQLCGLMGYDAHVGKIPAILESREQSYAKACGFYQQVLSALLAEMPELQSQPLLLNGAGSPTIALHRDNSPCNDLSAGSCLVKPSDFDLDTLSGFKPAAFIASPILKSLDGTQIPGIEGLSGAMRSWNPNLARAHFIYGGHWLAEPWAPHGVRSNGLYGHSSNQMLYTAAASCQLAVNDHLFLRPRQSEAVFLQFGDLLAIRDGELVARWPILHETV</sequence>
<dbReference type="PANTHER" id="PTHR28004">
    <property type="entry name" value="ZGC:162816-RELATED"/>
    <property type="match status" value="1"/>
</dbReference>
<evidence type="ECO:0000259" key="1">
    <source>
        <dbReference type="Pfam" id="PF01168"/>
    </source>
</evidence>
<reference evidence="2 3" key="1">
    <citation type="submission" date="2016-10" db="EMBL/GenBank/DDBJ databases">
        <authorList>
            <person name="de Groot N.N."/>
        </authorList>
    </citation>
    <scope>NUCLEOTIDE SEQUENCE [LARGE SCALE GENOMIC DNA]</scope>
    <source>
        <strain evidence="2 3">JCM 19513</strain>
    </source>
</reference>
<evidence type="ECO:0000313" key="3">
    <source>
        <dbReference type="Proteomes" id="UP000185766"/>
    </source>
</evidence>
<name>A0A1H7MQ26_9GAMM</name>
<dbReference type="InterPro" id="IPR051466">
    <property type="entry name" value="D-amino_acid_metab_enzyme"/>
</dbReference>
<dbReference type="InterPro" id="IPR001608">
    <property type="entry name" value="Ala_racemase_N"/>
</dbReference>
<dbReference type="InterPro" id="IPR029066">
    <property type="entry name" value="PLP-binding_barrel"/>
</dbReference>
<gene>
    <name evidence="2" type="ORF">SAMN05216214_108151</name>
</gene>